<dbReference type="Gene3D" id="2.60.40.10">
    <property type="entry name" value="Immunoglobulins"/>
    <property type="match status" value="1"/>
</dbReference>
<proteinExistence type="predicted"/>
<dbReference type="GeneTree" id="ENSGT00940000159358"/>
<reference evidence="3" key="1">
    <citation type="submission" date="2018-06" db="EMBL/GenBank/DDBJ databases">
        <title>Genome assembly of Danube salmon.</title>
        <authorList>
            <person name="Macqueen D.J."/>
            <person name="Gundappa M.K."/>
        </authorList>
    </citation>
    <scope>NUCLEOTIDE SEQUENCE [LARGE SCALE GENOMIC DNA]</scope>
</reference>
<protein>
    <recommendedName>
        <fullName evidence="1">Ig-like domain-containing protein</fullName>
    </recommendedName>
</protein>
<dbReference type="InterPro" id="IPR007110">
    <property type="entry name" value="Ig-like_dom"/>
</dbReference>
<feature type="domain" description="Ig-like" evidence="1">
    <location>
        <begin position="21"/>
        <end position="57"/>
    </location>
</feature>
<name>A0A4W5RR04_9TELE</name>
<dbReference type="Ensembl" id="ENSHHUT00000089622.1">
    <property type="protein sequence ID" value="ENSHHUP00000086904.1"/>
    <property type="gene ID" value="ENSHHUG00000050280.1"/>
</dbReference>
<evidence type="ECO:0000313" key="2">
    <source>
        <dbReference type="Ensembl" id="ENSHHUP00000086904.1"/>
    </source>
</evidence>
<dbReference type="STRING" id="62062.ENSHHUP00000086904"/>
<dbReference type="InterPro" id="IPR013783">
    <property type="entry name" value="Ig-like_fold"/>
</dbReference>
<keyword evidence="3" id="KW-1185">Reference proteome</keyword>
<dbReference type="PROSITE" id="PS50835">
    <property type="entry name" value="IG_LIKE"/>
    <property type="match status" value="1"/>
</dbReference>
<dbReference type="Pfam" id="PF22971">
    <property type="entry name" value="Ig_VEGFR-1-like_5th"/>
    <property type="match status" value="1"/>
</dbReference>
<dbReference type="InterPro" id="IPR036179">
    <property type="entry name" value="Ig-like_dom_sf"/>
</dbReference>
<evidence type="ECO:0000313" key="3">
    <source>
        <dbReference type="Proteomes" id="UP000314982"/>
    </source>
</evidence>
<dbReference type="Proteomes" id="UP000314982">
    <property type="component" value="Unassembled WGS sequence"/>
</dbReference>
<reference evidence="2" key="3">
    <citation type="submission" date="2025-09" db="UniProtKB">
        <authorList>
            <consortium name="Ensembl"/>
        </authorList>
    </citation>
    <scope>IDENTIFICATION</scope>
</reference>
<dbReference type="AlphaFoldDB" id="A0A4W5RR04"/>
<evidence type="ECO:0000259" key="1">
    <source>
        <dbReference type="PROSITE" id="PS50835"/>
    </source>
</evidence>
<organism evidence="2 3">
    <name type="scientific">Hucho hucho</name>
    <name type="common">huchen</name>
    <dbReference type="NCBI Taxonomy" id="62062"/>
    <lineage>
        <taxon>Eukaryota</taxon>
        <taxon>Metazoa</taxon>
        <taxon>Chordata</taxon>
        <taxon>Craniata</taxon>
        <taxon>Vertebrata</taxon>
        <taxon>Euteleostomi</taxon>
        <taxon>Actinopterygii</taxon>
        <taxon>Neopterygii</taxon>
        <taxon>Teleostei</taxon>
        <taxon>Protacanthopterygii</taxon>
        <taxon>Salmoniformes</taxon>
        <taxon>Salmonidae</taxon>
        <taxon>Salmoninae</taxon>
        <taxon>Hucho</taxon>
    </lineage>
</organism>
<dbReference type="InterPro" id="IPR055229">
    <property type="entry name" value="VEGFR1-3_5th"/>
</dbReference>
<accession>A0A4W5RR04</accession>
<reference evidence="2" key="2">
    <citation type="submission" date="2025-08" db="UniProtKB">
        <authorList>
            <consortium name="Ensembl"/>
        </authorList>
    </citation>
    <scope>IDENTIFICATION</scope>
</reference>
<sequence length="127" mass="14745">PFDWYVFDQSLIRVPPSTVPPQIHEKEIAAPSRPYRRGSSQTLTCTGYGRPAPNITWQWRAWSPCGLNSTRRLSRRDRKGRSDRISDCQNWQDLDSENHVNKIENIETSVEVVDGRQKVGSHSQYYK</sequence>
<dbReference type="SUPFAM" id="SSF48726">
    <property type="entry name" value="Immunoglobulin"/>
    <property type="match status" value="1"/>
</dbReference>